<sequence>MQDFDDVDRDQVRLDPPAGRASLTGVLYYPDILDLRLAGYELERFEELLLALDQASYKNALRVSKILRTSEATPIWNARRADQIELLVLDSIHEYGLAQVPQLLRRVLGRVFEDDTKNYLTIDLVTVFYWACLAQVAQDYAWREPRLMEWAEYLSYPVRAVFGIKV</sequence>
<evidence type="ECO:0000313" key="1">
    <source>
        <dbReference type="EMBL" id="CAB4690472.1"/>
    </source>
</evidence>
<name>A0A6J6NWV1_9ZZZZ</name>
<proteinExistence type="predicted"/>
<dbReference type="EMBL" id="CAEZXL010000128">
    <property type="protein sequence ID" value="CAB4690472.1"/>
    <property type="molecule type" value="Genomic_DNA"/>
</dbReference>
<organism evidence="1">
    <name type="scientific">freshwater metagenome</name>
    <dbReference type="NCBI Taxonomy" id="449393"/>
    <lineage>
        <taxon>unclassified sequences</taxon>
        <taxon>metagenomes</taxon>
        <taxon>ecological metagenomes</taxon>
    </lineage>
</organism>
<protein>
    <submittedName>
        <fullName evidence="1">Unannotated protein</fullName>
    </submittedName>
</protein>
<dbReference type="AlphaFoldDB" id="A0A6J6NWV1"/>
<reference evidence="1" key="1">
    <citation type="submission" date="2020-05" db="EMBL/GenBank/DDBJ databases">
        <authorList>
            <person name="Chiriac C."/>
            <person name="Salcher M."/>
            <person name="Ghai R."/>
            <person name="Kavagutti S V."/>
        </authorList>
    </citation>
    <scope>NUCLEOTIDE SEQUENCE</scope>
</reference>
<gene>
    <name evidence="1" type="ORF">UFOPK2373_00766</name>
</gene>
<accession>A0A6J6NWV1</accession>